<sequence>MSTFDNGSGPAELATIAFNLRAAKMFSLASCVMLFYDIGITVVDEVERIWMQPKYTLVTFLYAVNRYITPMGYVVIIVSFHQPWPIDVCDRYILFPEAFKLVTSAAIGVIFVLRVHAIYYRDLRVTSSAGAVLFIQLAVKIWAFTDGTRLILPDGLVGCILVGKTHSRIAFTWIAELIFDTMILALTLWRTILLYRRQRASPLSLYKLVIRDGVVYFGVIFAANLANVLVFMLAPPDLKAINASFSTLITSLMVSRLILNLKSALLKANGTETSSRAAVLNVDAHNLSFHDDIEADLDKTGLRPSSRWQGLEVSGNEVDYELSPIAKR</sequence>
<dbReference type="AlphaFoldDB" id="A0A5C3KZK6"/>
<keyword evidence="4" id="KW-1185">Reference proteome</keyword>
<organism evidence="3 4">
    <name type="scientific">Coprinopsis marcescibilis</name>
    <name type="common">Agaric fungus</name>
    <name type="synonym">Psathyrella marcescibilis</name>
    <dbReference type="NCBI Taxonomy" id="230819"/>
    <lineage>
        <taxon>Eukaryota</taxon>
        <taxon>Fungi</taxon>
        <taxon>Dikarya</taxon>
        <taxon>Basidiomycota</taxon>
        <taxon>Agaricomycotina</taxon>
        <taxon>Agaricomycetes</taxon>
        <taxon>Agaricomycetidae</taxon>
        <taxon>Agaricales</taxon>
        <taxon>Agaricineae</taxon>
        <taxon>Psathyrellaceae</taxon>
        <taxon>Coprinopsis</taxon>
    </lineage>
</organism>
<keyword evidence="1" id="KW-0472">Membrane</keyword>
<feature type="domain" description="DUF6533" evidence="2">
    <location>
        <begin position="26"/>
        <end position="71"/>
    </location>
</feature>
<feature type="transmembrane region" description="Helical" evidence="1">
    <location>
        <begin position="214"/>
        <end position="234"/>
    </location>
</feature>
<dbReference type="Pfam" id="PF20151">
    <property type="entry name" value="DUF6533"/>
    <property type="match status" value="1"/>
</dbReference>
<name>A0A5C3KZK6_COPMA</name>
<dbReference type="EMBL" id="ML210270">
    <property type="protein sequence ID" value="TFK21378.1"/>
    <property type="molecule type" value="Genomic_DNA"/>
</dbReference>
<protein>
    <recommendedName>
        <fullName evidence="2">DUF6533 domain-containing protein</fullName>
    </recommendedName>
</protein>
<evidence type="ECO:0000313" key="4">
    <source>
        <dbReference type="Proteomes" id="UP000307440"/>
    </source>
</evidence>
<proteinExistence type="predicted"/>
<dbReference type="InterPro" id="IPR045340">
    <property type="entry name" value="DUF6533"/>
</dbReference>
<dbReference type="Proteomes" id="UP000307440">
    <property type="component" value="Unassembled WGS sequence"/>
</dbReference>
<reference evidence="3 4" key="1">
    <citation type="journal article" date="2019" name="Nat. Ecol. Evol.">
        <title>Megaphylogeny resolves global patterns of mushroom evolution.</title>
        <authorList>
            <person name="Varga T."/>
            <person name="Krizsan K."/>
            <person name="Foldi C."/>
            <person name="Dima B."/>
            <person name="Sanchez-Garcia M."/>
            <person name="Sanchez-Ramirez S."/>
            <person name="Szollosi G.J."/>
            <person name="Szarkandi J.G."/>
            <person name="Papp V."/>
            <person name="Albert L."/>
            <person name="Andreopoulos W."/>
            <person name="Angelini C."/>
            <person name="Antonin V."/>
            <person name="Barry K.W."/>
            <person name="Bougher N.L."/>
            <person name="Buchanan P."/>
            <person name="Buyck B."/>
            <person name="Bense V."/>
            <person name="Catcheside P."/>
            <person name="Chovatia M."/>
            <person name="Cooper J."/>
            <person name="Damon W."/>
            <person name="Desjardin D."/>
            <person name="Finy P."/>
            <person name="Geml J."/>
            <person name="Haridas S."/>
            <person name="Hughes K."/>
            <person name="Justo A."/>
            <person name="Karasinski D."/>
            <person name="Kautmanova I."/>
            <person name="Kiss B."/>
            <person name="Kocsube S."/>
            <person name="Kotiranta H."/>
            <person name="LaButti K.M."/>
            <person name="Lechner B.E."/>
            <person name="Liimatainen K."/>
            <person name="Lipzen A."/>
            <person name="Lukacs Z."/>
            <person name="Mihaltcheva S."/>
            <person name="Morgado L.N."/>
            <person name="Niskanen T."/>
            <person name="Noordeloos M.E."/>
            <person name="Ohm R.A."/>
            <person name="Ortiz-Santana B."/>
            <person name="Ovrebo C."/>
            <person name="Racz N."/>
            <person name="Riley R."/>
            <person name="Savchenko A."/>
            <person name="Shiryaev A."/>
            <person name="Soop K."/>
            <person name="Spirin V."/>
            <person name="Szebenyi C."/>
            <person name="Tomsovsky M."/>
            <person name="Tulloss R.E."/>
            <person name="Uehling J."/>
            <person name="Grigoriev I.V."/>
            <person name="Vagvolgyi C."/>
            <person name="Papp T."/>
            <person name="Martin F.M."/>
            <person name="Miettinen O."/>
            <person name="Hibbett D.S."/>
            <person name="Nagy L.G."/>
        </authorList>
    </citation>
    <scope>NUCLEOTIDE SEQUENCE [LARGE SCALE GENOMIC DNA]</scope>
    <source>
        <strain evidence="3 4">CBS 121175</strain>
    </source>
</reference>
<feature type="transmembrane region" description="Helical" evidence="1">
    <location>
        <begin position="25"/>
        <end position="43"/>
    </location>
</feature>
<feature type="transmembrane region" description="Helical" evidence="1">
    <location>
        <begin position="170"/>
        <end position="193"/>
    </location>
</feature>
<evidence type="ECO:0000259" key="2">
    <source>
        <dbReference type="Pfam" id="PF20151"/>
    </source>
</evidence>
<keyword evidence="1" id="KW-0812">Transmembrane</keyword>
<keyword evidence="1" id="KW-1133">Transmembrane helix</keyword>
<evidence type="ECO:0000256" key="1">
    <source>
        <dbReference type="SAM" id="Phobius"/>
    </source>
</evidence>
<dbReference type="OrthoDB" id="3242376at2759"/>
<evidence type="ECO:0000313" key="3">
    <source>
        <dbReference type="EMBL" id="TFK21378.1"/>
    </source>
</evidence>
<accession>A0A5C3KZK6</accession>
<feature type="transmembrane region" description="Helical" evidence="1">
    <location>
        <begin position="125"/>
        <end position="144"/>
    </location>
</feature>
<feature type="transmembrane region" description="Helical" evidence="1">
    <location>
        <begin position="240"/>
        <end position="259"/>
    </location>
</feature>
<dbReference type="STRING" id="230819.A0A5C3KZK6"/>
<feature type="transmembrane region" description="Helical" evidence="1">
    <location>
        <begin position="55"/>
        <end position="80"/>
    </location>
</feature>
<gene>
    <name evidence="3" type="ORF">FA15DRAFT_82543</name>
</gene>
<feature type="transmembrane region" description="Helical" evidence="1">
    <location>
        <begin position="92"/>
        <end position="113"/>
    </location>
</feature>